<comment type="caution">
    <text evidence="1">The sequence shown here is derived from an EMBL/GenBank/DDBJ whole genome shotgun (WGS) entry which is preliminary data.</text>
</comment>
<dbReference type="EMBL" id="BLLK01000047">
    <property type="protein sequence ID" value="GFH54570.1"/>
    <property type="molecule type" value="Genomic_DNA"/>
</dbReference>
<evidence type="ECO:0000313" key="1">
    <source>
        <dbReference type="EMBL" id="GFH54570.1"/>
    </source>
</evidence>
<name>A0AAD3D0S9_9STRA</name>
<organism evidence="1 2">
    <name type="scientific">Chaetoceros tenuissimus</name>
    <dbReference type="NCBI Taxonomy" id="426638"/>
    <lineage>
        <taxon>Eukaryota</taxon>
        <taxon>Sar</taxon>
        <taxon>Stramenopiles</taxon>
        <taxon>Ochrophyta</taxon>
        <taxon>Bacillariophyta</taxon>
        <taxon>Coscinodiscophyceae</taxon>
        <taxon>Chaetocerotophycidae</taxon>
        <taxon>Chaetocerotales</taxon>
        <taxon>Chaetocerotaceae</taxon>
        <taxon>Chaetoceros</taxon>
    </lineage>
</organism>
<dbReference type="AlphaFoldDB" id="A0AAD3D0S9"/>
<dbReference type="Proteomes" id="UP001054902">
    <property type="component" value="Unassembled WGS sequence"/>
</dbReference>
<dbReference type="SUPFAM" id="SSF52540">
    <property type="entry name" value="P-loop containing nucleoside triphosphate hydrolases"/>
    <property type="match status" value="1"/>
</dbReference>
<gene>
    <name evidence="1" type="ORF">CTEN210_11046</name>
</gene>
<evidence type="ECO:0008006" key="3">
    <source>
        <dbReference type="Google" id="ProtNLM"/>
    </source>
</evidence>
<dbReference type="Gene3D" id="3.40.50.300">
    <property type="entry name" value="P-loop containing nucleotide triphosphate hydrolases"/>
    <property type="match status" value="1"/>
</dbReference>
<proteinExistence type="predicted"/>
<reference evidence="1 2" key="1">
    <citation type="journal article" date="2021" name="Sci. Rep.">
        <title>The genome of the diatom Chaetoceros tenuissimus carries an ancient integrated fragment of an extant virus.</title>
        <authorList>
            <person name="Hongo Y."/>
            <person name="Kimura K."/>
            <person name="Takaki Y."/>
            <person name="Yoshida Y."/>
            <person name="Baba S."/>
            <person name="Kobayashi G."/>
            <person name="Nagasaki K."/>
            <person name="Hano T."/>
            <person name="Tomaru Y."/>
        </authorList>
    </citation>
    <scope>NUCLEOTIDE SEQUENCE [LARGE SCALE GENOMIC DNA]</scope>
    <source>
        <strain evidence="1 2">NIES-3715</strain>
    </source>
</reference>
<sequence>MEIDSGSSPRPSIHRQVRDLDILLFIGLALFVFCEYSGYIKKEEVAFIDPILEKDNEGIKIGVPSLSNVTDEDIDTRPSIAVNWEHVLNHQKECSLSFEEEAPLPLVFMALGRTGSSITWQAIASIFSNNKSPPKAIEIVGRVKEESVEFFKNIPDELTNNWPSAYICDLQRNFTTTKEKSGLVGFQWKPYQISLNHPKSLGGMSDLANTYLNNENDHTYLTKETSEHAKIKVIYQTRNPIDRRLSNWRHHGHKADVPAHCPVGDEECLKQHEKFDAKKNFTTGNELLHWLKQDDKHHKNIMRQLEQIGVDYVYVTYEKLYSSENDEGVKEWKRIFEFLGRGPDKFTMDTIREHFGMVKTSSKTHKDVMLNYEDVKETLKGTKFENYLN</sequence>
<accession>A0AAD3D0S9</accession>
<evidence type="ECO:0000313" key="2">
    <source>
        <dbReference type="Proteomes" id="UP001054902"/>
    </source>
</evidence>
<protein>
    <recommendedName>
        <fullName evidence="3">Sulfotransferase domain-containing protein</fullName>
    </recommendedName>
</protein>
<dbReference type="InterPro" id="IPR027417">
    <property type="entry name" value="P-loop_NTPase"/>
</dbReference>
<keyword evidence="2" id="KW-1185">Reference proteome</keyword>